<keyword evidence="1" id="KW-1185">Reference proteome</keyword>
<accession>A0ABM4WPV6</accession>
<reference evidence="2" key="1">
    <citation type="submission" date="2025-08" db="UniProtKB">
        <authorList>
            <consortium name="RefSeq"/>
        </authorList>
    </citation>
    <scope>IDENTIFICATION</scope>
    <source>
        <tissue evidence="2">Leaves</tissue>
    </source>
</reference>
<organism evidence="1 2">
    <name type="scientific">Coffea arabica</name>
    <name type="common">Arabian coffee</name>
    <dbReference type="NCBI Taxonomy" id="13443"/>
    <lineage>
        <taxon>Eukaryota</taxon>
        <taxon>Viridiplantae</taxon>
        <taxon>Streptophyta</taxon>
        <taxon>Embryophyta</taxon>
        <taxon>Tracheophyta</taxon>
        <taxon>Spermatophyta</taxon>
        <taxon>Magnoliopsida</taxon>
        <taxon>eudicotyledons</taxon>
        <taxon>Gunneridae</taxon>
        <taxon>Pentapetalae</taxon>
        <taxon>asterids</taxon>
        <taxon>lamiids</taxon>
        <taxon>Gentianales</taxon>
        <taxon>Rubiaceae</taxon>
        <taxon>Ixoroideae</taxon>
        <taxon>Gardenieae complex</taxon>
        <taxon>Bertiereae - Coffeeae clade</taxon>
        <taxon>Coffeeae</taxon>
        <taxon>Coffea</taxon>
    </lineage>
</organism>
<evidence type="ECO:0000313" key="2">
    <source>
        <dbReference type="RefSeq" id="XP_071933808.1"/>
    </source>
</evidence>
<name>A0ABM4WPV6_COFAR</name>
<dbReference type="Proteomes" id="UP001652660">
    <property type="component" value="Chromosome 2e"/>
</dbReference>
<protein>
    <submittedName>
        <fullName evidence="2">Uncharacterized protein</fullName>
    </submittedName>
</protein>
<proteinExistence type="predicted"/>
<dbReference type="GeneID" id="140036340"/>
<dbReference type="RefSeq" id="XP_071933808.1">
    <property type="nucleotide sequence ID" value="XM_072077707.1"/>
</dbReference>
<gene>
    <name evidence="2" type="primary">LOC140036340</name>
</gene>
<evidence type="ECO:0000313" key="1">
    <source>
        <dbReference type="Proteomes" id="UP001652660"/>
    </source>
</evidence>
<sequence length="149" mass="17195">MDHKSLKYLFSQKELNLRQRQWVEFLEDDDCSINYHPGKANVVADALSRKAQVAGLMVKEWDMLEEVSIWNSRLERLKILFGNLSLKSPLLERIKDAQKTDPIIQKKLEKVKKGETLDFKLGSEGVLRLRDRIVVPVDEGLRKENCGSS</sequence>